<feature type="chain" id="PRO_5019843352" evidence="1">
    <location>
        <begin position="28"/>
        <end position="91"/>
    </location>
</feature>
<dbReference type="EMBL" id="RDQH01000342">
    <property type="protein sequence ID" value="RXH72261.1"/>
    <property type="molecule type" value="Genomic_DNA"/>
</dbReference>
<evidence type="ECO:0000313" key="3">
    <source>
        <dbReference type="Proteomes" id="UP000290289"/>
    </source>
</evidence>
<keyword evidence="3" id="KW-1185">Reference proteome</keyword>
<organism evidence="2 3">
    <name type="scientific">Malus domestica</name>
    <name type="common">Apple</name>
    <name type="synonym">Pyrus malus</name>
    <dbReference type="NCBI Taxonomy" id="3750"/>
    <lineage>
        <taxon>Eukaryota</taxon>
        <taxon>Viridiplantae</taxon>
        <taxon>Streptophyta</taxon>
        <taxon>Embryophyta</taxon>
        <taxon>Tracheophyta</taxon>
        <taxon>Spermatophyta</taxon>
        <taxon>Magnoliopsida</taxon>
        <taxon>eudicotyledons</taxon>
        <taxon>Gunneridae</taxon>
        <taxon>Pentapetalae</taxon>
        <taxon>rosids</taxon>
        <taxon>fabids</taxon>
        <taxon>Rosales</taxon>
        <taxon>Rosaceae</taxon>
        <taxon>Amygdaloideae</taxon>
        <taxon>Maleae</taxon>
        <taxon>Malus</taxon>
    </lineage>
</organism>
<gene>
    <name evidence="2" type="ORF">DVH24_033799</name>
</gene>
<dbReference type="Proteomes" id="UP000290289">
    <property type="component" value="Chromosome 16"/>
</dbReference>
<accession>A0A498HSZ0</accession>
<dbReference type="AlphaFoldDB" id="A0A498HSZ0"/>
<protein>
    <submittedName>
        <fullName evidence="2">Uncharacterized protein</fullName>
    </submittedName>
</protein>
<feature type="signal peptide" evidence="1">
    <location>
        <begin position="1"/>
        <end position="27"/>
    </location>
</feature>
<sequence length="91" mass="9607">MDKGSLKLVFFVALLVASAGVQLGVEAVNLWQPGLCTTPKDCDNPAKCKCSAAGLCVCPKEVVKVTSAAPSAYSEEHKETPESKVFNSHII</sequence>
<evidence type="ECO:0000256" key="1">
    <source>
        <dbReference type="SAM" id="SignalP"/>
    </source>
</evidence>
<reference evidence="2 3" key="1">
    <citation type="submission" date="2018-10" db="EMBL/GenBank/DDBJ databases">
        <title>A high-quality apple genome assembly.</title>
        <authorList>
            <person name="Hu J."/>
        </authorList>
    </citation>
    <scope>NUCLEOTIDE SEQUENCE [LARGE SCALE GENOMIC DNA]</scope>
    <source>
        <strain evidence="3">cv. HFTH1</strain>
        <tissue evidence="2">Young leaf</tissue>
    </source>
</reference>
<comment type="caution">
    <text evidence="2">The sequence shown here is derived from an EMBL/GenBank/DDBJ whole genome shotgun (WGS) entry which is preliminary data.</text>
</comment>
<proteinExistence type="predicted"/>
<evidence type="ECO:0000313" key="2">
    <source>
        <dbReference type="EMBL" id="RXH72261.1"/>
    </source>
</evidence>
<name>A0A498HSZ0_MALDO</name>
<dbReference type="SMR" id="A0A498HSZ0"/>
<keyword evidence="1" id="KW-0732">Signal</keyword>